<gene>
    <name evidence="1" type="ORF">EJK53_1236</name>
    <name evidence="2" type="ORF">EJK54_1457</name>
</gene>
<reference evidence="3 4" key="1">
    <citation type="submission" date="2018-12" db="EMBL/GenBank/DDBJ databases">
        <title>Persistence of Moraxella catarrhalis in Chronic Obstructive Pulmonary Disease and Regulation of the Hag/MID Adhesin.</title>
        <authorList>
            <person name="Murphy T."/>
            <person name="Zhao X."/>
            <person name="Vyas G."/>
            <person name="Aluvathingal J."/>
            <person name="Nadendla S."/>
            <person name="Tallon L."/>
            <person name="Tettelin H."/>
        </authorList>
    </citation>
    <scope>NUCLEOTIDE SEQUENCE [LARGE SCALE GENOMIC DNA]</scope>
    <source>
        <strain evidence="2 3">173P27B1</strain>
        <strain evidence="1 4">46P58B1</strain>
    </source>
</reference>
<dbReference type="AlphaFoldDB" id="A0A198XYN7"/>
<organism evidence="1 4">
    <name type="scientific">Moraxella catarrhalis</name>
    <name type="common">Branhamella catarrhalis</name>
    <dbReference type="NCBI Taxonomy" id="480"/>
    <lineage>
        <taxon>Bacteria</taxon>
        <taxon>Pseudomonadati</taxon>
        <taxon>Pseudomonadota</taxon>
        <taxon>Gammaproteobacteria</taxon>
        <taxon>Moraxellales</taxon>
        <taxon>Moraxellaceae</taxon>
        <taxon>Moraxella</taxon>
    </lineage>
</organism>
<evidence type="ECO:0000313" key="1">
    <source>
        <dbReference type="EMBL" id="AZQ92896.1"/>
    </source>
</evidence>
<evidence type="ECO:0000313" key="3">
    <source>
        <dbReference type="Proteomes" id="UP000268436"/>
    </source>
</evidence>
<protein>
    <submittedName>
        <fullName evidence="1">Uncharacterized protein</fullName>
    </submittedName>
</protein>
<dbReference type="EMBL" id="CP034662">
    <property type="protein sequence ID" value="AZQ92896.1"/>
    <property type="molecule type" value="Genomic_DNA"/>
</dbReference>
<dbReference type="Proteomes" id="UP000280228">
    <property type="component" value="Chromosome"/>
</dbReference>
<name>A0A198XYN7_MORCA</name>
<evidence type="ECO:0000313" key="2">
    <source>
        <dbReference type="EMBL" id="RUO17753.1"/>
    </source>
</evidence>
<keyword evidence="3" id="KW-1185">Reference proteome</keyword>
<dbReference type="EMBL" id="RYER01000001">
    <property type="protein sequence ID" value="RUO17753.1"/>
    <property type="molecule type" value="Genomic_DNA"/>
</dbReference>
<dbReference type="Proteomes" id="UP000268436">
    <property type="component" value="Unassembled WGS sequence"/>
</dbReference>
<proteinExistence type="predicted"/>
<sequence length="50" mass="5564">MIPNIVGNTLGSTVPRHANSSLKLFDLSRTIIKYPKVQDGNQVKIRQDIS</sequence>
<accession>A0A198XYN7</accession>
<evidence type="ECO:0000313" key="4">
    <source>
        <dbReference type="Proteomes" id="UP000280228"/>
    </source>
</evidence>